<keyword evidence="11 17" id="KW-0479">Metal-binding</keyword>
<dbReference type="Gene3D" id="1.20.1300.10">
    <property type="entry name" value="Fumarate reductase/succinate dehydrogenase, transmembrane subunit"/>
    <property type="match status" value="1"/>
</dbReference>
<protein>
    <recommendedName>
        <fullName evidence="4">Succinate dehydrogenase hydrophobic membrane anchor subunit</fullName>
    </recommendedName>
</protein>
<evidence type="ECO:0000256" key="7">
    <source>
        <dbReference type="ARBA" id="ARBA00022519"/>
    </source>
</evidence>
<evidence type="ECO:0000256" key="17">
    <source>
        <dbReference type="PIRSR" id="PIRSR000169-2"/>
    </source>
</evidence>
<evidence type="ECO:0000256" key="9">
    <source>
        <dbReference type="ARBA" id="ARBA00022617"/>
    </source>
</evidence>
<dbReference type="AlphaFoldDB" id="A0A1X3DGF4"/>
<evidence type="ECO:0000256" key="1">
    <source>
        <dbReference type="ARBA" id="ARBA00004050"/>
    </source>
</evidence>
<keyword evidence="5" id="KW-0813">Transport</keyword>
<keyword evidence="20" id="KW-1185">Reference proteome</keyword>
<dbReference type="InterPro" id="IPR014312">
    <property type="entry name" value="Succ_DH_anchor"/>
</dbReference>
<evidence type="ECO:0000256" key="11">
    <source>
        <dbReference type="ARBA" id="ARBA00022723"/>
    </source>
</evidence>
<evidence type="ECO:0000256" key="2">
    <source>
        <dbReference type="ARBA" id="ARBA00004429"/>
    </source>
</evidence>
<evidence type="ECO:0000256" key="16">
    <source>
        <dbReference type="PIRSR" id="PIRSR000169-1"/>
    </source>
</evidence>
<dbReference type="GO" id="GO:0020037">
    <property type="term" value="F:heme binding"/>
    <property type="evidence" value="ECO:0007669"/>
    <property type="project" value="InterPro"/>
</dbReference>
<evidence type="ECO:0000313" key="20">
    <source>
        <dbReference type="Proteomes" id="UP000193118"/>
    </source>
</evidence>
<sequence>MVDRKLAGAHYGLRDWAMQRATAVIMLIYTVAFIIFLLALPGDYESWQAFFAQTWVKVFAQVTFVALFLHAWVGIRDLWMDYIKSFGLRLFLQIATIVWLVGCLVYSVKVIWGIV</sequence>
<keyword evidence="13 18" id="KW-1133">Transmembrane helix</keyword>
<evidence type="ECO:0000256" key="5">
    <source>
        <dbReference type="ARBA" id="ARBA00022448"/>
    </source>
</evidence>
<keyword evidence="7" id="KW-0997">Cell inner membrane</keyword>
<dbReference type="NCBIfam" id="TIGR02968">
    <property type="entry name" value="succ_dehyd_anc"/>
    <property type="match status" value="1"/>
</dbReference>
<keyword evidence="9 17" id="KW-0349">Heme</keyword>
<dbReference type="Proteomes" id="UP000193118">
    <property type="component" value="Unassembled WGS sequence"/>
</dbReference>
<feature type="transmembrane region" description="Helical" evidence="18">
    <location>
        <begin position="87"/>
        <end position="108"/>
    </location>
</feature>
<dbReference type="GO" id="GO:0005886">
    <property type="term" value="C:plasma membrane"/>
    <property type="evidence" value="ECO:0007669"/>
    <property type="project" value="UniProtKB-SubCell"/>
</dbReference>
<dbReference type="GO" id="GO:0006099">
    <property type="term" value="P:tricarboxylic acid cycle"/>
    <property type="evidence" value="ECO:0007669"/>
    <property type="project" value="UniProtKB-UniPathway"/>
</dbReference>
<proteinExistence type="predicted"/>
<dbReference type="EMBL" id="MTBO01000001">
    <property type="protein sequence ID" value="OSI18916.1"/>
    <property type="molecule type" value="Genomic_DNA"/>
</dbReference>
<reference evidence="20" key="1">
    <citation type="submission" date="2017-01" db="EMBL/GenBank/DDBJ databases">
        <authorList>
            <person name="Wolfgang W.J."/>
            <person name="Cole J."/>
            <person name="Wroblewski D."/>
            <person name="Mcginnis J."/>
            <person name="Musser K.A."/>
        </authorList>
    </citation>
    <scope>NUCLEOTIDE SEQUENCE [LARGE SCALE GENOMIC DNA]</scope>
    <source>
        <strain evidence="20">DSM 19151</strain>
    </source>
</reference>
<dbReference type="GO" id="GO:0009055">
    <property type="term" value="F:electron transfer activity"/>
    <property type="evidence" value="ECO:0007669"/>
    <property type="project" value="TreeGrafter"/>
</dbReference>
<dbReference type="InterPro" id="IPR000701">
    <property type="entry name" value="SuccDH_FuR_B_TM-su"/>
</dbReference>
<dbReference type="SUPFAM" id="SSF81343">
    <property type="entry name" value="Fumarate reductase respiratory complex transmembrane subunits"/>
    <property type="match status" value="1"/>
</dbReference>
<dbReference type="PANTHER" id="PTHR38689">
    <property type="entry name" value="SUCCINATE DEHYDROGENASE HYDROPHOBIC MEMBRANE ANCHOR SUBUNIT"/>
    <property type="match status" value="1"/>
</dbReference>
<evidence type="ECO:0000256" key="3">
    <source>
        <dbReference type="ARBA" id="ARBA00005163"/>
    </source>
</evidence>
<dbReference type="Pfam" id="PF01127">
    <property type="entry name" value="Sdh_cyt"/>
    <property type="match status" value="1"/>
</dbReference>
<evidence type="ECO:0000256" key="10">
    <source>
        <dbReference type="ARBA" id="ARBA00022692"/>
    </source>
</evidence>
<dbReference type="GO" id="GO:0046872">
    <property type="term" value="F:metal ion binding"/>
    <property type="evidence" value="ECO:0007669"/>
    <property type="project" value="UniProtKB-KW"/>
</dbReference>
<evidence type="ECO:0000256" key="15">
    <source>
        <dbReference type="ARBA" id="ARBA00023136"/>
    </source>
</evidence>
<keyword evidence="15 18" id="KW-0472">Membrane</keyword>
<feature type="transmembrane region" description="Helical" evidence="18">
    <location>
        <begin position="54"/>
        <end position="75"/>
    </location>
</feature>
<dbReference type="RefSeq" id="WP_085364735.1">
    <property type="nucleotide sequence ID" value="NZ_CAUJPZ010000009.1"/>
</dbReference>
<comment type="pathway">
    <text evidence="3">Carbohydrate metabolism; tricarboxylic acid cycle.</text>
</comment>
<organism evidence="19 20">
    <name type="scientific">Neisseria dentiae</name>
    <dbReference type="NCBI Taxonomy" id="194197"/>
    <lineage>
        <taxon>Bacteria</taxon>
        <taxon>Pseudomonadati</taxon>
        <taxon>Pseudomonadota</taxon>
        <taxon>Betaproteobacteria</taxon>
        <taxon>Neisseriales</taxon>
        <taxon>Neisseriaceae</taxon>
        <taxon>Neisseria</taxon>
    </lineage>
</organism>
<accession>A0A1X3DGF4</accession>
<keyword evidence="14 17" id="KW-0408">Iron</keyword>
<name>A0A1X3DGF4_9NEIS</name>
<evidence type="ECO:0000256" key="6">
    <source>
        <dbReference type="ARBA" id="ARBA00022475"/>
    </source>
</evidence>
<keyword evidence="10 18" id="KW-0812">Transmembrane</keyword>
<evidence type="ECO:0000256" key="14">
    <source>
        <dbReference type="ARBA" id="ARBA00023004"/>
    </source>
</evidence>
<keyword evidence="12" id="KW-0249">Electron transport</keyword>
<evidence type="ECO:0000256" key="8">
    <source>
        <dbReference type="ARBA" id="ARBA00022532"/>
    </source>
</evidence>
<dbReference type="UniPathway" id="UPA00223"/>
<keyword evidence="8" id="KW-0816">Tricarboxylic acid cycle</keyword>
<evidence type="ECO:0000256" key="12">
    <source>
        <dbReference type="ARBA" id="ARBA00022982"/>
    </source>
</evidence>
<evidence type="ECO:0000313" key="19">
    <source>
        <dbReference type="EMBL" id="OSI18916.1"/>
    </source>
</evidence>
<evidence type="ECO:0000256" key="18">
    <source>
        <dbReference type="SAM" id="Phobius"/>
    </source>
</evidence>
<dbReference type="PANTHER" id="PTHR38689:SF1">
    <property type="entry name" value="SUCCINATE DEHYDROGENASE HYDROPHOBIC MEMBRANE ANCHOR SUBUNIT"/>
    <property type="match status" value="1"/>
</dbReference>
<comment type="function">
    <text evidence="1">Membrane-anchoring subunit of succinate dehydrogenase (SDH).</text>
</comment>
<dbReference type="STRING" id="194197.BWD09_00165"/>
<dbReference type="InterPro" id="IPR034804">
    <property type="entry name" value="SQR/QFR_C/D"/>
</dbReference>
<feature type="binding site" description="axial binding residue" evidence="17">
    <location>
        <position position="70"/>
    </location>
    <ligand>
        <name>heme</name>
        <dbReference type="ChEBI" id="CHEBI:30413"/>
        <note>ligand shared with second transmembrane subunit</note>
    </ligand>
    <ligandPart>
        <name>Fe</name>
        <dbReference type="ChEBI" id="CHEBI:18248"/>
    </ligandPart>
</feature>
<dbReference type="GeneID" id="94580699"/>
<feature type="transmembrane region" description="Helical" evidence="18">
    <location>
        <begin position="21"/>
        <end position="42"/>
    </location>
</feature>
<keyword evidence="6" id="KW-1003">Cell membrane</keyword>
<comment type="caution">
    <text evidence="19">The sequence shown here is derived from an EMBL/GenBank/DDBJ whole genome shotgun (WGS) entry which is preliminary data.</text>
</comment>
<feature type="binding site" evidence="16">
    <location>
        <position position="82"/>
    </location>
    <ligand>
        <name>a ubiquinone</name>
        <dbReference type="ChEBI" id="CHEBI:16389"/>
    </ligand>
</feature>
<gene>
    <name evidence="19" type="ORF">BWD09_00165</name>
</gene>
<comment type="cofactor">
    <cofactor evidence="17">
        <name>heme</name>
        <dbReference type="ChEBI" id="CHEBI:30413"/>
    </cofactor>
    <text evidence="17">The heme is bound between the two transmembrane subunits.</text>
</comment>
<comment type="subcellular location">
    <subcellularLocation>
        <location evidence="2">Cell inner membrane</location>
        <topology evidence="2">Multi-pass membrane protein</topology>
    </subcellularLocation>
</comment>
<dbReference type="OrthoDB" id="5612767at2"/>
<evidence type="ECO:0000256" key="4">
    <source>
        <dbReference type="ARBA" id="ARBA00019425"/>
    </source>
</evidence>
<dbReference type="CDD" id="cd03494">
    <property type="entry name" value="SQR_TypeC_SdhD"/>
    <property type="match status" value="1"/>
</dbReference>
<dbReference type="GO" id="GO:0017004">
    <property type="term" value="P:cytochrome complex assembly"/>
    <property type="evidence" value="ECO:0007669"/>
    <property type="project" value="TreeGrafter"/>
</dbReference>
<dbReference type="PIRSF" id="PIRSF000169">
    <property type="entry name" value="SDH_D"/>
    <property type="match status" value="1"/>
</dbReference>
<evidence type="ECO:0000256" key="13">
    <source>
        <dbReference type="ARBA" id="ARBA00022989"/>
    </source>
</evidence>